<accession>A0A069D738</accession>
<name>A0A069D738_9BACE</name>
<reference evidence="1 2" key="1">
    <citation type="journal article" date="2015" name="Microbes Environ.">
        <title>Distribution and evolution of nitrogen fixation genes in the phylum bacteroidetes.</title>
        <authorList>
            <person name="Inoue J."/>
            <person name="Oshima K."/>
            <person name="Suda W."/>
            <person name="Sakamoto M."/>
            <person name="Iino T."/>
            <person name="Noda S."/>
            <person name="Hongoh Y."/>
            <person name="Hattori M."/>
            <person name="Ohkuma M."/>
        </authorList>
    </citation>
    <scope>NUCLEOTIDE SEQUENCE [LARGE SCALE GENOMIC DNA]</scope>
    <source>
        <strain evidence="1 2">JCM 15093</strain>
    </source>
</reference>
<dbReference type="Proteomes" id="UP000027601">
    <property type="component" value="Unassembled WGS sequence"/>
</dbReference>
<evidence type="ECO:0008006" key="3">
    <source>
        <dbReference type="Google" id="ProtNLM"/>
    </source>
</evidence>
<proteinExistence type="predicted"/>
<sequence length="83" mass="9578">MLPPLFSQTLYYNDTYAGNQLVKTEYTGSGLALSQLMDFKNNVNLTAEYFYDKNANQIKNCNKIVTEISYNVLNLPQTLKEYH</sequence>
<evidence type="ECO:0000313" key="2">
    <source>
        <dbReference type="Proteomes" id="UP000027601"/>
    </source>
</evidence>
<organism evidence="1 2">
    <name type="scientific">Bacteroides graminisolvens DSM 19988 = JCM 15093</name>
    <dbReference type="NCBI Taxonomy" id="1121097"/>
    <lineage>
        <taxon>Bacteria</taxon>
        <taxon>Pseudomonadati</taxon>
        <taxon>Bacteroidota</taxon>
        <taxon>Bacteroidia</taxon>
        <taxon>Bacteroidales</taxon>
        <taxon>Bacteroidaceae</taxon>
        <taxon>Bacteroides</taxon>
    </lineage>
</organism>
<dbReference type="AlphaFoldDB" id="A0A069D738"/>
<gene>
    <name evidence="1" type="ORF">JCM15093_3416</name>
</gene>
<keyword evidence="2" id="KW-1185">Reference proteome</keyword>
<comment type="caution">
    <text evidence="1">The sequence shown here is derived from an EMBL/GenBank/DDBJ whole genome shotgun (WGS) entry which is preliminary data.</text>
</comment>
<protein>
    <recommendedName>
        <fullName evidence="3">TonB-dependent receptor</fullName>
    </recommendedName>
</protein>
<dbReference type="EMBL" id="BAJS01000038">
    <property type="protein sequence ID" value="GAK38116.1"/>
    <property type="molecule type" value="Genomic_DNA"/>
</dbReference>
<evidence type="ECO:0000313" key="1">
    <source>
        <dbReference type="EMBL" id="GAK38116.1"/>
    </source>
</evidence>